<dbReference type="PANTHER" id="PTHR43019">
    <property type="entry name" value="SERINE ENDOPROTEASE DEGS"/>
    <property type="match status" value="1"/>
</dbReference>
<dbReference type="RefSeq" id="WP_272178560.1">
    <property type="nucleotide sequence ID" value="NZ_JAQOSK010000022.1"/>
</dbReference>
<keyword evidence="4" id="KW-0732">Signal</keyword>
<evidence type="ECO:0000313" key="8">
    <source>
        <dbReference type="EMBL" id="MDC2960412.1"/>
    </source>
</evidence>
<dbReference type="SUPFAM" id="SSF50494">
    <property type="entry name" value="Trypsin-like serine proteases"/>
    <property type="match status" value="1"/>
</dbReference>
<evidence type="ECO:0000313" key="9">
    <source>
        <dbReference type="Proteomes" id="UP001221328"/>
    </source>
</evidence>
<dbReference type="Proteomes" id="UP001221328">
    <property type="component" value="Unassembled WGS sequence"/>
</dbReference>
<evidence type="ECO:0000256" key="4">
    <source>
        <dbReference type="ARBA" id="ARBA00022729"/>
    </source>
</evidence>
<evidence type="ECO:0000256" key="1">
    <source>
        <dbReference type="ARBA" id="ARBA00004613"/>
    </source>
</evidence>
<dbReference type="InterPro" id="IPR008256">
    <property type="entry name" value="Peptidase_S1B"/>
</dbReference>
<evidence type="ECO:0000256" key="5">
    <source>
        <dbReference type="ARBA" id="ARBA00022801"/>
    </source>
</evidence>
<evidence type="ECO:0000256" key="6">
    <source>
        <dbReference type="ARBA" id="ARBA00022825"/>
    </source>
</evidence>
<reference evidence="8 9" key="1">
    <citation type="journal article" date="2015" name="Int. J. Syst. Evol. Microbiol.">
        <title>Streptomyces gilvifuscus sp. nov., an actinomycete that produces antibacterial compounds isolated from soil.</title>
        <authorList>
            <person name="Nguyen T.M."/>
            <person name="Kim J."/>
        </authorList>
    </citation>
    <scope>NUCLEOTIDE SEQUENCE [LARGE SCALE GENOMIC DNA]</scope>
    <source>
        <strain evidence="8 9">T113</strain>
    </source>
</reference>
<protein>
    <recommendedName>
        <fullName evidence="7">Serine protease</fullName>
        <ecNumber evidence="7">3.4.21.-</ecNumber>
    </recommendedName>
</protein>
<dbReference type="GO" id="GO:0008233">
    <property type="term" value="F:peptidase activity"/>
    <property type="evidence" value="ECO:0007669"/>
    <property type="project" value="UniProtKB-KW"/>
</dbReference>
<keyword evidence="6 7" id="KW-0720">Serine protease</keyword>
<comment type="caution">
    <text evidence="8">The sequence shown here is derived from an EMBL/GenBank/DDBJ whole genome shotgun (WGS) entry which is preliminary data.</text>
</comment>
<accession>A0ABT5G6B6</accession>
<comment type="similarity">
    <text evidence="2 7">Belongs to the peptidase S1B family.</text>
</comment>
<dbReference type="EC" id="3.4.21.-" evidence="7"/>
<dbReference type="Pfam" id="PF13365">
    <property type="entry name" value="Trypsin_2"/>
    <property type="match status" value="1"/>
</dbReference>
<evidence type="ECO:0000256" key="7">
    <source>
        <dbReference type="RuleBase" id="RU004296"/>
    </source>
</evidence>
<dbReference type="GO" id="GO:0006508">
    <property type="term" value="P:proteolysis"/>
    <property type="evidence" value="ECO:0007669"/>
    <property type="project" value="UniProtKB-KW"/>
</dbReference>
<dbReference type="Gene3D" id="2.40.10.10">
    <property type="entry name" value="Trypsin-like serine proteases"/>
    <property type="match status" value="2"/>
</dbReference>
<keyword evidence="3 7" id="KW-0645">Protease</keyword>
<proteinExistence type="inferred from homology"/>
<dbReference type="InterPro" id="IPR009003">
    <property type="entry name" value="Peptidase_S1_PA"/>
</dbReference>
<dbReference type="PANTHER" id="PTHR43019:SF23">
    <property type="entry name" value="PROTEASE DO-LIKE 5, CHLOROPLASTIC"/>
    <property type="match status" value="1"/>
</dbReference>
<evidence type="ECO:0000256" key="2">
    <source>
        <dbReference type="ARBA" id="ARBA00008764"/>
    </source>
</evidence>
<comment type="subcellular location">
    <subcellularLocation>
        <location evidence="1">Secreted</location>
    </subcellularLocation>
</comment>
<sequence>MDYRHLFSDDEVRQEFLDRFDEITAGATGLGGFESVDAGLTADRAAEAVNRMSEGLWVPDGSGLEAIIERFTRPVHLVQKSTFKLPPDGRATSASVTARVERARGPLEQAIPSVGRIDLRNHDLKWVGTGWMVGPRLVVTNRHVAEQFAREARSGAGSGAGFAFKQSWTGKVVRPSLDWYQEYQQPEESRFRVTEVVWIEPDHRYDVALLRIDASGEDGDNPPPPIPLDTSGARVSGWIAVIGYPGHDSRADPADQQRIFDGVYNCKRLAAGQLTAVEGQDVVHHDATTLGGNSGSAVIDLDSGKAVALHFGGAAGRSNVAVHAAAVARIVRSHGR</sequence>
<dbReference type="InterPro" id="IPR043504">
    <property type="entry name" value="Peptidase_S1_PA_chymotrypsin"/>
</dbReference>
<keyword evidence="9" id="KW-1185">Reference proteome</keyword>
<name>A0ABT5G6B6_9ACTN</name>
<evidence type="ECO:0000256" key="3">
    <source>
        <dbReference type="ARBA" id="ARBA00022670"/>
    </source>
</evidence>
<gene>
    <name evidence="8" type="ORF">PO587_38915</name>
</gene>
<dbReference type="EMBL" id="JAQOSK010000022">
    <property type="protein sequence ID" value="MDC2960412.1"/>
    <property type="molecule type" value="Genomic_DNA"/>
</dbReference>
<organism evidence="8 9">
    <name type="scientific">Streptomyces gilvifuscus</name>
    <dbReference type="NCBI Taxonomy" id="1550617"/>
    <lineage>
        <taxon>Bacteria</taxon>
        <taxon>Bacillati</taxon>
        <taxon>Actinomycetota</taxon>
        <taxon>Actinomycetes</taxon>
        <taxon>Kitasatosporales</taxon>
        <taxon>Streptomycetaceae</taxon>
        <taxon>Streptomyces</taxon>
    </lineage>
</organism>
<dbReference type="PRINTS" id="PR00839">
    <property type="entry name" value="V8PROTEASE"/>
</dbReference>
<keyword evidence="5 7" id="KW-0378">Hydrolase</keyword>